<accession>D3F4A3</accession>
<reference evidence="4" key="2">
    <citation type="submission" date="2010-01" db="EMBL/GenBank/DDBJ databases">
        <title>The complete genome of Conexibacter woesei DSM 14684.</title>
        <authorList>
            <consortium name="US DOE Joint Genome Institute (JGI-PGF)"/>
            <person name="Lucas S."/>
            <person name="Copeland A."/>
            <person name="Lapidus A."/>
            <person name="Glavina del Rio T."/>
            <person name="Dalin E."/>
            <person name="Tice H."/>
            <person name="Bruce D."/>
            <person name="Goodwin L."/>
            <person name="Pitluck S."/>
            <person name="Kyrpides N."/>
            <person name="Mavromatis K."/>
            <person name="Ivanova N."/>
            <person name="Mikhailova N."/>
            <person name="Chertkov O."/>
            <person name="Brettin T."/>
            <person name="Detter J.C."/>
            <person name="Han C."/>
            <person name="Larimer F."/>
            <person name="Land M."/>
            <person name="Hauser L."/>
            <person name="Markowitz V."/>
            <person name="Cheng J.-F."/>
            <person name="Hugenholtz P."/>
            <person name="Woyke T."/>
            <person name="Wu D."/>
            <person name="Pukall R."/>
            <person name="Steenblock K."/>
            <person name="Schneider S."/>
            <person name="Klenk H.-P."/>
            <person name="Eisen J.A."/>
        </authorList>
    </citation>
    <scope>NUCLEOTIDE SEQUENCE [LARGE SCALE GENOMIC DNA]</scope>
    <source>
        <strain evidence="4">DSM 14684 / CIP 108061 / JCM 11494 / NBRC 100937 / ID131577</strain>
    </source>
</reference>
<dbReference type="RefSeq" id="WP_012933526.1">
    <property type="nucleotide sequence ID" value="NC_013739.1"/>
</dbReference>
<dbReference type="InterPro" id="IPR008979">
    <property type="entry name" value="Galactose-bd-like_sf"/>
</dbReference>
<dbReference type="eggNOG" id="COG2936">
    <property type="taxonomic scope" value="Bacteria"/>
</dbReference>
<name>D3F4A3_CONWI</name>
<dbReference type="HOGENOM" id="CLU_015590_5_1_11"/>
<dbReference type="OrthoDB" id="5240615at2"/>
<organism evidence="3 4">
    <name type="scientific">Conexibacter woesei (strain DSM 14684 / CCUG 47730 / CIP 108061 / JCM 11494 / NBRC 100937 / ID131577)</name>
    <dbReference type="NCBI Taxonomy" id="469383"/>
    <lineage>
        <taxon>Bacteria</taxon>
        <taxon>Bacillati</taxon>
        <taxon>Actinomycetota</taxon>
        <taxon>Thermoleophilia</taxon>
        <taxon>Solirubrobacterales</taxon>
        <taxon>Conexibacteraceae</taxon>
        <taxon>Conexibacter</taxon>
    </lineage>
</organism>
<evidence type="ECO:0000259" key="2">
    <source>
        <dbReference type="SMART" id="SM00939"/>
    </source>
</evidence>
<dbReference type="Proteomes" id="UP000008229">
    <property type="component" value="Chromosome"/>
</dbReference>
<dbReference type="SUPFAM" id="SSF49785">
    <property type="entry name" value="Galactose-binding domain-like"/>
    <property type="match status" value="1"/>
</dbReference>
<evidence type="ECO:0000313" key="4">
    <source>
        <dbReference type="Proteomes" id="UP000008229"/>
    </source>
</evidence>
<dbReference type="PANTHER" id="PTHR43056:SF10">
    <property type="entry name" value="COCE_NOND FAMILY, PUTATIVE (AFU_ORTHOLOGUE AFUA_7G00600)-RELATED"/>
    <property type="match status" value="1"/>
</dbReference>
<dbReference type="AlphaFoldDB" id="D3F4A3"/>
<dbReference type="InterPro" id="IPR000383">
    <property type="entry name" value="Xaa-Pro-like_dom"/>
</dbReference>
<dbReference type="InterPro" id="IPR029058">
    <property type="entry name" value="AB_hydrolase_fold"/>
</dbReference>
<dbReference type="InterPro" id="IPR005674">
    <property type="entry name" value="CocE/Ser_esterase"/>
</dbReference>
<dbReference type="InterPro" id="IPR013736">
    <property type="entry name" value="Xaa-Pro_dipept_C"/>
</dbReference>
<dbReference type="Pfam" id="PF02129">
    <property type="entry name" value="Peptidase_S15"/>
    <property type="match status" value="1"/>
</dbReference>
<dbReference type="SMART" id="SM00939">
    <property type="entry name" value="PepX_C"/>
    <property type="match status" value="1"/>
</dbReference>
<gene>
    <name evidence="3" type="ordered locus">Cwoe_2049</name>
</gene>
<reference evidence="3 4" key="1">
    <citation type="journal article" date="2010" name="Stand. Genomic Sci.">
        <title>Complete genome sequence of Conexibacter woesei type strain (ID131577).</title>
        <authorList>
            <person name="Pukall R."/>
            <person name="Lapidus A."/>
            <person name="Glavina Del Rio T."/>
            <person name="Copeland A."/>
            <person name="Tice H."/>
            <person name="Cheng J.-F."/>
            <person name="Lucas S."/>
            <person name="Chen F."/>
            <person name="Nolan M."/>
            <person name="Bruce D."/>
            <person name="Goodwin L."/>
            <person name="Pitluck S."/>
            <person name="Mavromatis K."/>
            <person name="Ivanova N."/>
            <person name="Ovchinnikova G."/>
            <person name="Pati A."/>
            <person name="Chen A."/>
            <person name="Palaniappan K."/>
            <person name="Land M."/>
            <person name="Hauser L."/>
            <person name="Chang Y.-J."/>
            <person name="Jeffries C.D."/>
            <person name="Chain P."/>
            <person name="Meincke L."/>
            <person name="Sims D."/>
            <person name="Brettin T."/>
            <person name="Detter J.C."/>
            <person name="Rohde M."/>
            <person name="Goeker M."/>
            <person name="Bristow J."/>
            <person name="Eisen J.A."/>
            <person name="Markowitz V."/>
            <person name="Kyrpides N.C."/>
            <person name="Klenk H.-P."/>
            <person name="Hugenholtz P."/>
        </authorList>
    </citation>
    <scope>NUCLEOTIDE SEQUENCE [LARGE SCALE GENOMIC DNA]</scope>
    <source>
        <strain evidence="4">DSM 14684 / CIP 108061 / JCM 11494 / NBRC 100937 / ID131577</strain>
    </source>
</reference>
<dbReference type="Gene3D" id="2.60.120.260">
    <property type="entry name" value="Galactose-binding domain-like"/>
    <property type="match status" value="1"/>
</dbReference>
<evidence type="ECO:0000313" key="3">
    <source>
        <dbReference type="EMBL" id="ADB50475.1"/>
    </source>
</evidence>
<dbReference type="NCBIfam" id="TIGR00976">
    <property type="entry name" value="CocE_NonD"/>
    <property type="match status" value="1"/>
</dbReference>
<dbReference type="STRING" id="469383.Cwoe_2049"/>
<dbReference type="KEGG" id="cwo:Cwoe_2049"/>
<dbReference type="PANTHER" id="PTHR43056">
    <property type="entry name" value="PEPTIDASE S9 PROLYL OLIGOPEPTIDASE"/>
    <property type="match status" value="1"/>
</dbReference>
<sequence>MTPPIRIDRDVEMAMRDGVALRGDVWRVDDETPRPALVLRTPYDRANTNSDLLRPLDAATAGYACVVQDTRGRYGSDGDWDILMWEQEARDGYDTIEWAAAQPWCDGNVGTFGASYLGIVQWMSAGERPPHLRAMAPAMTTSGELEALETGGALRLNHVVCWLAYMTLDWLGKQLAAGRPVDPAAVPRLMELVGDASPALEHLPLGEIPHFDFPDFPLPLRTLLQPGLGIAQRFDYERIDAPTLSVVGWYDFLCTATIESHMRLVERGGGGADARARHRLIVGPWIHDGRLPGLQGELNFGVGDGPFAGIHRQHLQFFDHHLKGAAEPLASVQYFLMGADEWRAAEAWPPPEAAAETWLLASGGAANTADGDGTLAPERPAGGAEQDRFAYDPADPVPTHGGRTLPMGTQIAGPFDHARVESRADVLCYSSEPRAEPLDLAGPVSVRLFAASSARDTDFVVRLLDVDPQGRAIPFAEGIQRARFRNGLGDEVLLEPGAVEEYAIALGHTAWRVRPGHRLRLHVTSSSFPAFDRNMNTGGPVGDDAAGVVAQQTVLHSAAHPSALIVHTIRQVVPDGR</sequence>
<protein>
    <submittedName>
        <fullName evidence="3">X-Pro dipeptidyl-peptidase domain protein</fullName>
    </submittedName>
</protein>
<dbReference type="SUPFAM" id="SSF53474">
    <property type="entry name" value="alpha/beta-Hydrolases"/>
    <property type="match status" value="1"/>
</dbReference>
<dbReference type="Pfam" id="PF08530">
    <property type="entry name" value="PepX_C"/>
    <property type="match status" value="1"/>
</dbReference>
<evidence type="ECO:0000256" key="1">
    <source>
        <dbReference type="ARBA" id="ARBA00022801"/>
    </source>
</evidence>
<feature type="domain" description="Xaa-Pro dipeptidyl-peptidase C-terminal" evidence="2">
    <location>
        <begin position="315"/>
        <end position="565"/>
    </location>
</feature>
<dbReference type="GO" id="GO:0008239">
    <property type="term" value="F:dipeptidyl-peptidase activity"/>
    <property type="evidence" value="ECO:0007669"/>
    <property type="project" value="InterPro"/>
</dbReference>
<dbReference type="Gene3D" id="1.10.3020.10">
    <property type="entry name" value="alpha-amino acid ester hydrolase ( Helical cap domain)"/>
    <property type="match status" value="1"/>
</dbReference>
<proteinExistence type="predicted"/>
<dbReference type="InterPro" id="IPR050585">
    <property type="entry name" value="Xaa-Pro_dipeptidyl-ppase/CocE"/>
</dbReference>
<dbReference type="Gene3D" id="3.40.50.1820">
    <property type="entry name" value="alpha/beta hydrolase"/>
    <property type="match status" value="1"/>
</dbReference>
<keyword evidence="4" id="KW-1185">Reference proteome</keyword>
<dbReference type="EMBL" id="CP001854">
    <property type="protein sequence ID" value="ADB50475.1"/>
    <property type="molecule type" value="Genomic_DNA"/>
</dbReference>
<keyword evidence="1" id="KW-0378">Hydrolase</keyword>